<reference evidence="6" key="1">
    <citation type="submission" date="2023-04" db="EMBL/GenBank/DDBJ databases">
        <title>Genome Encyclopedia of Bacteria and Archaea VI: Functional Genomics of Type Strains.</title>
        <authorList>
            <person name="Whitman W."/>
        </authorList>
    </citation>
    <scope>NUCLEOTIDE SEQUENCE</scope>
    <source>
        <strain evidence="6">Enz.4-51</strain>
    </source>
</reference>
<sequence>MLNNQDFAQSNAKSPVKRRLSVVGSPHQELPTSKCPSKEFNQATKLLQQTIARIEGAYAHSTIRAYKADFGKFIEFCEEHTEGALPALPSSIANFIIELSNDKRSSAGIRRG</sequence>
<dbReference type="EMBL" id="JARXYA010000014">
    <property type="protein sequence ID" value="MDH6504786.1"/>
    <property type="molecule type" value="Genomic_DNA"/>
</dbReference>
<accession>A0AA43M9R9</accession>
<evidence type="ECO:0000313" key="6">
    <source>
        <dbReference type="EMBL" id="MDH6504786.1"/>
    </source>
</evidence>
<dbReference type="Gene3D" id="1.10.150.130">
    <property type="match status" value="1"/>
</dbReference>
<name>A0AA43M9R9_9BURK</name>
<evidence type="ECO:0000256" key="4">
    <source>
        <dbReference type="SAM" id="MobiDB-lite"/>
    </source>
</evidence>
<evidence type="ECO:0000256" key="1">
    <source>
        <dbReference type="ARBA" id="ARBA00022908"/>
    </source>
</evidence>
<keyword evidence="2 3" id="KW-0238">DNA-binding</keyword>
<organism evidence="6 7">
    <name type="scientific">Polynucleobacter sphagniphilus</name>
    <dbReference type="NCBI Taxonomy" id="1743169"/>
    <lineage>
        <taxon>Bacteria</taxon>
        <taxon>Pseudomonadati</taxon>
        <taxon>Pseudomonadota</taxon>
        <taxon>Betaproteobacteria</taxon>
        <taxon>Burkholderiales</taxon>
        <taxon>Burkholderiaceae</taxon>
        <taxon>Polynucleobacter</taxon>
    </lineage>
</organism>
<protein>
    <recommendedName>
        <fullName evidence="5">Core-binding (CB) domain-containing protein</fullName>
    </recommendedName>
</protein>
<dbReference type="Proteomes" id="UP001161160">
    <property type="component" value="Unassembled WGS sequence"/>
</dbReference>
<dbReference type="InterPro" id="IPR044068">
    <property type="entry name" value="CB"/>
</dbReference>
<dbReference type="PROSITE" id="PS51900">
    <property type="entry name" value="CB"/>
    <property type="match status" value="1"/>
</dbReference>
<evidence type="ECO:0000313" key="7">
    <source>
        <dbReference type="Proteomes" id="UP001161160"/>
    </source>
</evidence>
<dbReference type="AlphaFoldDB" id="A0AA43M9R9"/>
<feature type="domain" description="Core-binding (CB)" evidence="5">
    <location>
        <begin position="41"/>
        <end position="112"/>
    </location>
</feature>
<dbReference type="GO" id="GO:0015074">
    <property type="term" value="P:DNA integration"/>
    <property type="evidence" value="ECO:0007669"/>
    <property type="project" value="UniProtKB-KW"/>
</dbReference>
<comment type="caution">
    <text evidence="6">The sequence shown here is derived from an EMBL/GenBank/DDBJ whole genome shotgun (WGS) entry which is preliminary data.</text>
</comment>
<evidence type="ECO:0000256" key="3">
    <source>
        <dbReference type="PROSITE-ProRule" id="PRU01248"/>
    </source>
</evidence>
<evidence type="ECO:0000259" key="5">
    <source>
        <dbReference type="PROSITE" id="PS51900"/>
    </source>
</evidence>
<proteinExistence type="predicted"/>
<evidence type="ECO:0000256" key="2">
    <source>
        <dbReference type="ARBA" id="ARBA00023125"/>
    </source>
</evidence>
<gene>
    <name evidence="6" type="ORF">M2127_002115</name>
</gene>
<dbReference type="SUPFAM" id="SSF47823">
    <property type="entry name" value="lambda integrase-like, N-terminal domain"/>
    <property type="match status" value="1"/>
</dbReference>
<feature type="region of interest" description="Disordered" evidence="4">
    <location>
        <begin position="1"/>
        <end position="36"/>
    </location>
</feature>
<dbReference type="RefSeq" id="WP_280757028.1">
    <property type="nucleotide sequence ID" value="NZ_JARXXW010000027.1"/>
</dbReference>
<dbReference type="GO" id="GO:0003677">
    <property type="term" value="F:DNA binding"/>
    <property type="evidence" value="ECO:0007669"/>
    <property type="project" value="UniProtKB-UniRule"/>
</dbReference>
<dbReference type="InterPro" id="IPR010998">
    <property type="entry name" value="Integrase_recombinase_N"/>
</dbReference>
<keyword evidence="7" id="KW-1185">Reference proteome</keyword>
<feature type="compositionally biased region" description="Polar residues" evidence="4">
    <location>
        <begin position="1"/>
        <end position="13"/>
    </location>
</feature>
<keyword evidence="1" id="KW-0229">DNA integration</keyword>